<organism evidence="1 2">
    <name type="scientific">Bacillus phage W.Ph</name>
    <dbReference type="NCBI Taxonomy" id="764595"/>
    <lineage>
        <taxon>Viruses</taxon>
        <taxon>Duplodnaviria</taxon>
        <taxon>Heunggongvirae</taxon>
        <taxon>Uroviricota</taxon>
        <taxon>Caudoviricetes</taxon>
        <taxon>Herelleviridae</taxon>
        <taxon>Bastillevirinae</taxon>
        <taxon>Wphvirus</taxon>
        <taxon>Wphvirus WPh</taxon>
    </lineage>
</organism>
<dbReference type="Proteomes" id="UP000005445">
    <property type="component" value="Segment"/>
</dbReference>
<name>G9B1G3_9CAUD</name>
<accession>G9B1G3</accession>
<proteinExistence type="predicted"/>
<dbReference type="GeneID" id="11536718"/>
<dbReference type="EMBL" id="HM144387">
    <property type="protein sequence ID" value="ADH03208.1"/>
    <property type="molecule type" value="Genomic_DNA"/>
</dbReference>
<evidence type="ECO:0000313" key="2">
    <source>
        <dbReference type="Proteomes" id="UP000005445"/>
    </source>
</evidence>
<protein>
    <submittedName>
        <fullName evidence="1">Gp62</fullName>
    </submittedName>
</protein>
<dbReference type="RefSeq" id="YP_004957077.1">
    <property type="nucleotide sequence ID" value="NC_016563.1"/>
</dbReference>
<keyword evidence="2" id="KW-1185">Reference proteome</keyword>
<sequence>MSNNRVLAEQVIYVLNKHLSTETRVQVIQDIGLNEHKGLELLTLVMQAVRMHVHTKKTVDIIQRDMDNLVRGEFLW</sequence>
<reference evidence="1 2" key="1">
    <citation type="submission" date="2013-01" db="EMBL/GenBank/DDBJ databases">
        <title>Large myovirus of Bacillus.</title>
        <authorList>
            <person name="Klumpp J."/>
            <person name="Beyer W."/>
            <person name="Loessner M.J."/>
        </authorList>
    </citation>
    <scope>NUCLEOTIDE SEQUENCE [LARGE SCALE GENOMIC DNA]</scope>
</reference>
<evidence type="ECO:0000313" key="1">
    <source>
        <dbReference type="EMBL" id="ADH03208.1"/>
    </source>
</evidence>
<dbReference type="KEGG" id="vg:11536718"/>